<feature type="compositionally biased region" description="Low complexity" evidence="1">
    <location>
        <begin position="181"/>
        <end position="192"/>
    </location>
</feature>
<dbReference type="PANTHER" id="PTHR31547">
    <property type="entry name" value="MULTIVESICULAR BODY SUBUNIT 12B"/>
    <property type="match status" value="1"/>
</dbReference>
<comment type="caution">
    <text evidence="3">The sequence shown here is derived from an EMBL/GenBank/DDBJ whole genome shotgun (WGS) entry which is preliminary data.</text>
</comment>
<name>A0A9W9Z8D7_9CNID</name>
<dbReference type="GO" id="GO:0019075">
    <property type="term" value="P:virus maturation"/>
    <property type="evidence" value="ECO:0007669"/>
    <property type="project" value="TreeGrafter"/>
</dbReference>
<proteinExistence type="predicted"/>
<accession>A0A9W9Z8D7</accession>
<dbReference type="InterPro" id="IPR023341">
    <property type="entry name" value="MABP"/>
</dbReference>
<evidence type="ECO:0000313" key="4">
    <source>
        <dbReference type="Proteomes" id="UP001163046"/>
    </source>
</evidence>
<dbReference type="EMBL" id="MU826406">
    <property type="protein sequence ID" value="KAJ7376264.1"/>
    <property type="molecule type" value="Genomic_DNA"/>
</dbReference>
<gene>
    <name evidence="3" type="primary">MVB12B</name>
    <name evidence="3" type="ORF">OS493_035926</name>
</gene>
<dbReference type="OrthoDB" id="6021306at2759"/>
<reference evidence="3" key="1">
    <citation type="submission" date="2023-01" db="EMBL/GenBank/DDBJ databases">
        <title>Genome assembly of the deep-sea coral Lophelia pertusa.</title>
        <authorList>
            <person name="Herrera S."/>
            <person name="Cordes E."/>
        </authorList>
    </citation>
    <scope>NUCLEOTIDE SEQUENCE</scope>
    <source>
        <strain evidence="3">USNM1676648</strain>
        <tissue evidence="3">Polyp</tissue>
    </source>
</reference>
<dbReference type="InterPro" id="IPR018798">
    <property type="entry name" value="MVB12A/B"/>
</dbReference>
<evidence type="ECO:0000259" key="2">
    <source>
        <dbReference type="PROSITE" id="PS51498"/>
    </source>
</evidence>
<evidence type="ECO:0000313" key="3">
    <source>
        <dbReference type="EMBL" id="KAJ7376264.1"/>
    </source>
</evidence>
<dbReference type="Proteomes" id="UP001163046">
    <property type="component" value="Unassembled WGS sequence"/>
</dbReference>
<dbReference type="PANTHER" id="PTHR31547:SF1">
    <property type="entry name" value="MULTIVESICULAR BODY SUBUNIT 12B"/>
    <property type="match status" value="1"/>
</dbReference>
<keyword evidence="4" id="KW-1185">Reference proteome</keyword>
<dbReference type="InterPro" id="IPR040297">
    <property type="entry name" value="MVB12B"/>
</dbReference>
<organism evidence="3 4">
    <name type="scientific">Desmophyllum pertusum</name>
    <dbReference type="NCBI Taxonomy" id="174260"/>
    <lineage>
        <taxon>Eukaryota</taxon>
        <taxon>Metazoa</taxon>
        <taxon>Cnidaria</taxon>
        <taxon>Anthozoa</taxon>
        <taxon>Hexacorallia</taxon>
        <taxon>Scleractinia</taxon>
        <taxon>Caryophylliina</taxon>
        <taxon>Caryophylliidae</taxon>
        <taxon>Desmophyllum</taxon>
    </lineage>
</organism>
<dbReference type="AlphaFoldDB" id="A0A9W9Z8D7"/>
<evidence type="ECO:0000256" key="1">
    <source>
        <dbReference type="SAM" id="MobiDB-lite"/>
    </source>
</evidence>
<feature type="region of interest" description="Disordered" evidence="1">
    <location>
        <begin position="181"/>
        <end position="209"/>
    </location>
</feature>
<dbReference type="GO" id="GO:0005770">
    <property type="term" value="C:late endosome"/>
    <property type="evidence" value="ECO:0007669"/>
    <property type="project" value="TreeGrafter"/>
</dbReference>
<dbReference type="GO" id="GO:0000813">
    <property type="term" value="C:ESCRT I complex"/>
    <property type="evidence" value="ECO:0007669"/>
    <property type="project" value="InterPro"/>
</dbReference>
<dbReference type="GO" id="GO:0046755">
    <property type="term" value="P:viral budding"/>
    <property type="evidence" value="ECO:0007669"/>
    <property type="project" value="TreeGrafter"/>
</dbReference>
<dbReference type="PROSITE" id="PS51498">
    <property type="entry name" value="MABP"/>
    <property type="match status" value="1"/>
</dbReference>
<dbReference type="Pfam" id="PF10240">
    <property type="entry name" value="DUF2464"/>
    <property type="match status" value="1"/>
</dbReference>
<protein>
    <submittedName>
        <fullName evidence="3">Multivesicular body subunit 12B</fullName>
    </submittedName>
</protein>
<feature type="domain" description="MABP" evidence="2">
    <location>
        <begin position="6"/>
        <end position="148"/>
    </location>
</feature>
<dbReference type="Gene3D" id="2.100.10.50">
    <property type="match status" value="1"/>
</dbReference>
<sequence length="219" mass="23767">MQTAQFPPITDIKIVSQKERCPARYFMLAKTVQGMMASYLTVHGGTKGSVISGFTREAGQNVIEDLTVIGEEDSVPAGRTTITKAHDDDDKALRKHFLCLKIQSSKTAASAVCDIVLINRTKGEQAPPGYHLITNEVNNLSICFKMAPVVRHQPGPPAGHQDNIYSVPPYLGPNRQNWYGQAPGPWQQQPGYQAPPPLPAKAGASSGIDGLPFELNSKF</sequence>
<dbReference type="GO" id="GO:0042058">
    <property type="term" value="P:regulation of epidermal growth factor receptor signaling pathway"/>
    <property type="evidence" value="ECO:0007669"/>
    <property type="project" value="TreeGrafter"/>
</dbReference>